<reference evidence="2" key="1">
    <citation type="submission" date="2019-08" db="EMBL/GenBank/DDBJ databases">
        <authorList>
            <person name="Kucharzyk K."/>
            <person name="Murdoch R.W."/>
            <person name="Higgins S."/>
            <person name="Loffler F."/>
        </authorList>
    </citation>
    <scope>NUCLEOTIDE SEQUENCE</scope>
</reference>
<name>A0A644VSV0_9ZZZZ</name>
<gene>
    <name evidence="2" type="ORF">SDC9_40591</name>
</gene>
<keyword evidence="1" id="KW-0175">Coiled coil</keyword>
<feature type="coiled-coil region" evidence="1">
    <location>
        <begin position="170"/>
        <end position="197"/>
    </location>
</feature>
<evidence type="ECO:0000313" key="2">
    <source>
        <dbReference type="EMBL" id="MPL94438.1"/>
    </source>
</evidence>
<comment type="caution">
    <text evidence="2">The sequence shown here is derived from an EMBL/GenBank/DDBJ whole genome shotgun (WGS) entry which is preliminary data.</text>
</comment>
<protein>
    <submittedName>
        <fullName evidence="2">Uncharacterized protein</fullName>
    </submittedName>
</protein>
<organism evidence="2">
    <name type="scientific">bioreactor metagenome</name>
    <dbReference type="NCBI Taxonomy" id="1076179"/>
    <lineage>
        <taxon>unclassified sequences</taxon>
        <taxon>metagenomes</taxon>
        <taxon>ecological metagenomes</taxon>
    </lineage>
</organism>
<proteinExistence type="predicted"/>
<dbReference type="EMBL" id="VSSQ01000428">
    <property type="protein sequence ID" value="MPL94438.1"/>
    <property type="molecule type" value="Genomic_DNA"/>
</dbReference>
<accession>A0A644VSV0</accession>
<sequence>MDTENYDEKIAKLMVDVDLTREKMSEILDNFLSATEITVYDYYKKTVKNQVTSKPDITKNHGKKVLGELKSDCRKILDNIPEIVKEKIDIEKLWSHKWPMEKLETKNKEYYRESHYDFRQPKIDANLRDTLDNLIDLLLKYDYLENKDSRYNYFLHVDCTEDMKRYFKEYKKMDSELARLVSKIIDLKNAKAKTEAENLWDES</sequence>
<dbReference type="AlphaFoldDB" id="A0A644VSV0"/>
<evidence type="ECO:0000256" key="1">
    <source>
        <dbReference type="SAM" id="Coils"/>
    </source>
</evidence>